<sequence length="416" mass="46192">MHTYYKWLIVLVATLSQTAATFVTYGMGPIAAFYQIEWNLTPLQTGFIVSAVNIGPMFSMLAFGYLMDKKGEKHIIGWGNILLGLSALTLVFVNDYIVLLLLLLLVGIWYGSAQTGGSTAIVKWFPNEHRGLALGIRQTGIPIGGSLASAVLSYTYYHFNLSSVHVVQGIVAIMGGLIFLLLYNEPERTSGTRSTSVGFKEKMNVIKNNKELYPMYMVGVVMMSLQMIIIAHFMSYLHNEGSYSLTEAGKYLSVVLIGGMVGRVVIAWASDQFFEGIRERLLLIVMAVTVILTVMLPLIMTVEMEILMLLFCFLLGFVAIGWYSIFIACITEQSDSRFIGLTVSSALTLNQLFIVIAPSLFGLVVNLLNSYQQALYWAGISVALGAINLYRAKIKKRMDHRITTKFDQINTNNLDK</sequence>
<evidence type="ECO:0000256" key="1">
    <source>
        <dbReference type="ARBA" id="ARBA00004651"/>
    </source>
</evidence>
<dbReference type="GO" id="GO:0022857">
    <property type="term" value="F:transmembrane transporter activity"/>
    <property type="evidence" value="ECO:0007669"/>
    <property type="project" value="InterPro"/>
</dbReference>
<dbReference type="PANTHER" id="PTHR23527:SF1">
    <property type="entry name" value="BLL3282 PROTEIN"/>
    <property type="match status" value="1"/>
</dbReference>
<dbReference type="Gene3D" id="1.20.1250.20">
    <property type="entry name" value="MFS general substrate transporter like domains"/>
    <property type="match status" value="2"/>
</dbReference>
<dbReference type="KEGG" id="pasa:BAOM_3727"/>
<dbReference type="InterPro" id="IPR036259">
    <property type="entry name" value="MFS_trans_sf"/>
</dbReference>
<dbReference type="AlphaFoldDB" id="A0A3Q9RLA0"/>
<dbReference type="PROSITE" id="PS50850">
    <property type="entry name" value="MFS"/>
    <property type="match status" value="1"/>
</dbReference>
<evidence type="ECO:0000256" key="3">
    <source>
        <dbReference type="ARBA" id="ARBA00022692"/>
    </source>
</evidence>
<gene>
    <name evidence="6" type="ORF">BAOM_3727</name>
</gene>
<protein>
    <submittedName>
        <fullName evidence="6">Uncharacterized protein</fullName>
    </submittedName>
</protein>
<keyword evidence="5" id="KW-0472">Membrane</keyword>
<evidence type="ECO:0000256" key="4">
    <source>
        <dbReference type="ARBA" id="ARBA00022989"/>
    </source>
</evidence>
<dbReference type="CDD" id="cd17475">
    <property type="entry name" value="MFS_MT3072_like"/>
    <property type="match status" value="1"/>
</dbReference>
<dbReference type="SUPFAM" id="SSF103473">
    <property type="entry name" value="MFS general substrate transporter"/>
    <property type="match status" value="1"/>
</dbReference>
<evidence type="ECO:0000256" key="5">
    <source>
        <dbReference type="ARBA" id="ARBA00023136"/>
    </source>
</evidence>
<comment type="subcellular location">
    <subcellularLocation>
        <location evidence="1">Cell membrane</location>
        <topology evidence="1">Multi-pass membrane protein</topology>
    </subcellularLocation>
</comment>
<keyword evidence="3" id="KW-0812">Transmembrane</keyword>
<dbReference type="GO" id="GO:0005886">
    <property type="term" value="C:plasma membrane"/>
    <property type="evidence" value="ECO:0007669"/>
    <property type="project" value="UniProtKB-SubCell"/>
</dbReference>
<dbReference type="Proteomes" id="UP000283095">
    <property type="component" value="Chromosome"/>
</dbReference>
<organism evidence="6 7">
    <name type="scientific">Peribacillus asahii</name>
    <dbReference type="NCBI Taxonomy" id="228899"/>
    <lineage>
        <taxon>Bacteria</taxon>
        <taxon>Bacillati</taxon>
        <taxon>Bacillota</taxon>
        <taxon>Bacilli</taxon>
        <taxon>Bacillales</taxon>
        <taxon>Bacillaceae</taxon>
        <taxon>Peribacillus</taxon>
    </lineage>
</organism>
<dbReference type="Pfam" id="PF07690">
    <property type="entry name" value="MFS_1"/>
    <property type="match status" value="1"/>
</dbReference>
<accession>A0A3Q9RLA0</accession>
<dbReference type="InterPro" id="IPR020846">
    <property type="entry name" value="MFS_dom"/>
</dbReference>
<name>A0A3Q9RLA0_9BACI</name>
<dbReference type="InterPro" id="IPR052952">
    <property type="entry name" value="MFS-Transporter"/>
</dbReference>
<dbReference type="InterPro" id="IPR011701">
    <property type="entry name" value="MFS"/>
</dbReference>
<keyword evidence="4" id="KW-1133">Transmembrane helix</keyword>
<dbReference type="EMBL" id="CP026095">
    <property type="protein sequence ID" value="AZV44336.1"/>
    <property type="molecule type" value="Genomic_DNA"/>
</dbReference>
<evidence type="ECO:0000313" key="6">
    <source>
        <dbReference type="EMBL" id="AZV44336.1"/>
    </source>
</evidence>
<dbReference type="RefSeq" id="WP_127761337.1">
    <property type="nucleotide sequence ID" value="NZ_CP026095.1"/>
</dbReference>
<proteinExistence type="predicted"/>
<dbReference type="PANTHER" id="PTHR23527">
    <property type="entry name" value="BLL3282 PROTEIN"/>
    <property type="match status" value="1"/>
</dbReference>
<evidence type="ECO:0000313" key="7">
    <source>
        <dbReference type="Proteomes" id="UP000283095"/>
    </source>
</evidence>
<reference evidence="6 7" key="1">
    <citation type="submission" date="2018-01" db="EMBL/GenBank/DDBJ databases">
        <title>Bacillus asahii Genome sequencing and assembly.</title>
        <authorList>
            <person name="Jiang H."/>
            <person name="Feng Y."/>
            <person name="Zhao F."/>
            <person name="Lin X."/>
        </authorList>
    </citation>
    <scope>NUCLEOTIDE SEQUENCE [LARGE SCALE GENOMIC DNA]</scope>
    <source>
        <strain evidence="6 7">OM18</strain>
    </source>
</reference>
<dbReference type="OrthoDB" id="9794076at2"/>
<keyword evidence="2" id="KW-0813">Transport</keyword>
<evidence type="ECO:0000256" key="2">
    <source>
        <dbReference type="ARBA" id="ARBA00022448"/>
    </source>
</evidence>